<dbReference type="AlphaFoldDB" id="A0A139SJA5"/>
<gene>
    <name evidence="1" type="ORF">AXE65_06965</name>
</gene>
<accession>A0A139SJA5</accession>
<dbReference type="Proteomes" id="UP000072660">
    <property type="component" value="Unassembled WGS sequence"/>
</dbReference>
<evidence type="ECO:0000313" key="2">
    <source>
        <dbReference type="Proteomes" id="UP000072660"/>
    </source>
</evidence>
<reference evidence="1 2" key="1">
    <citation type="submission" date="2016-02" db="EMBL/GenBank/DDBJ databases">
        <authorList>
            <person name="Wen L."/>
            <person name="He K."/>
            <person name="Yang H."/>
        </authorList>
    </citation>
    <scope>NUCLEOTIDE SEQUENCE [LARGE SCALE GENOMIC DNA]</scope>
    <source>
        <strain evidence="1 2">CV58</strain>
    </source>
</reference>
<evidence type="ECO:0000313" key="1">
    <source>
        <dbReference type="EMBL" id="KXU34574.1"/>
    </source>
</evidence>
<keyword evidence="2" id="KW-1185">Reference proteome</keyword>
<protein>
    <submittedName>
        <fullName evidence="1">Uncharacterized protein</fullName>
    </submittedName>
</protein>
<comment type="caution">
    <text evidence="1">The sequence shown here is derived from an EMBL/GenBank/DDBJ whole genome shotgun (WGS) entry which is preliminary data.</text>
</comment>
<organism evidence="1 2">
    <name type="scientific">Ventosimonas gracilis</name>
    <dbReference type="NCBI Taxonomy" id="1680762"/>
    <lineage>
        <taxon>Bacteria</taxon>
        <taxon>Pseudomonadati</taxon>
        <taxon>Pseudomonadota</taxon>
        <taxon>Gammaproteobacteria</taxon>
        <taxon>Pseudomonadales</taxon>
        <taxon>Ventosimonadaceae</taxon>
        <taxon>Ventosimonas</taxon>
    </lineage>
</organism>
<proteinExistence type="predicted"/>
<name>A0A139SJA5_9GAMM</name>
<dbReference type="EMBL" id="LSZO01000211">
    <property type="protein sequence ID" value="KXU34574.1"/>
    <property type="molecule type" value="Genomic_DNA"/>
</dbReference>
<sequence length="118" mass="13067">MLIKQARDLQRPVLLQITQVLLQMYRANKQRSPVAVNEATATFYRALDLSGSHSLWGFSKSLKLRGRIRHSTGDLSVLTKTTTASIATEAFATGSLAREDVKTRTPSALHNPGRFART</sequence>